<dbReference type="InterPro" id="IPR011990">
    <property type="entry name" value="TPR-like_helical_dom_sf"/>
</dbReference>
<evidence type="ECO:0000256" key="1">
    <source>
        <dbReference type="ARBA" id="ARBA00022737"/>
    </source>
</evidence>
<evidence type="ECO:0000256" key="2">
    <source>
        <dbReference type="ARBA" id="ARBA00022803"/>
    </source>
</evidence>
<dbReference type="Proteomes" id="UP000663872">
    <property type="component" value="Unassembled WGS sequence"/>
</dbReference>
<sequence length="128" mass="14593">MGMAYFQKADYPKAISFYDKALKSKIESLPNSRHISVVYCTMGQQTKTDAILKKAEERLGFLPDKHYELTAIQANVGNMSFDEGKPYEAISLYEKSIEGAKKSLSENHSDFIMYYNYIGLLYESVGDY</sequence>
<keyword evidence="1" id="KW-0677">Repeat</keyword>
<evidence type="ECO:0000313" key="5">
    <source>
        <dbReference type="Proteomes" id="UP000663872"/>
    </source>
</evidence>
<dbReference type="Proteomes" id="UP000663825">
    <property type="component" value="Unassembled WGS sequence"/>
</dbReference>
<evidence type="ECO:0000313" key="4">
    <source>
        <dbReference type="EMBL" id="CAF3460987.1"/>
    </source>
</evidence>
<dbReference type="PANTHER" id="PTHR45641:SF1">
    <property type="entry name" value="AAA+ ATPASE DOMAIN-CONTAINING PROTEIN"/>
    <property type="match status" value="1"/>
</dbReference>
<gene>
    <name evidence="3" type="ORF">GRG538_LOCUS5519</name>
    <name evidence="4" type="ORF">TIS948_LOCUS32639</name>
</gene>
<keyword evidence="2" id="KW-0802">TPR repeat</keyword>
<dbReference type="AlphaFoldDB" id="A0A817W6C4"/>
<comment type="caution">
    <text evidence="3">The sequence shown here is derived from an EMBL/GenBank/DDBJ whole genome shotgun (WGS) entry which is preliminary data.</text>
</comment>
<dbReference type="Pfam" id="PF13374">
    <property type="entry name" value="TPR_10"/>
    <property type="match status" value="1"/>
</dbReference>
<dbReference type="EMBL" id="CAJNXB010005979">
    <property type="protein sequence ID" value="CAF3460987.1"/>
    <property type="molecule type" value="Genomic_DNA"/>
</dbReference>
<accession>A0A817W6C4</accession>
<evidence type="ECO:0008006" key="6">
    <source>
        <dbReference type="Google" id="ProtNLM"/>
    </source>
</evidence>
<proteinExistence type="predicted"/>
<dbReference type="SUPFAM" id="SSF48452">
    <property type="entry name" value="TPR-like"/>
    <property type="match status" value="1"/>
</dbReference>
<reference evidence="3" key="1">
    <citation type="submission" date="2021-02" db="EMBL/GenBank/DDBJ databases">
        <authorList>
            <person name="Nowell W R."/>
        </authorList>
    </citation>
    <scope>NUCLEOTIDE SEQUENCE</scope>
</reference>
<dbReference type="EMBL" id="CAJNYT010000460">
    <property type="protein sequence ID" value="CAF3350966.1"/>
    <property type="molecule type" value="Genomic_DNA"/>
</dbReference>
<dbReference type="OrthoDB" id="7103806at2759"/>
<dbReference type="Gene3D" id="1.25.40.10">
    <property type="entry name" value="Tetratricopeptide repeat domain"/>
    <property type="match status" value="1"/>
</dbReference>
<dbReference type="PANTHER" id="PTHR45641">
    <property type="entry name" value="TETRATRICOPEPTIDE REPEAT PROTEIN (AFU_ORTHOLOGUE AFUA_6G03870)"/>
    <property type="match status" value="1"/>
</dbReference>
<organism evidence="3 5">
    <name type="scientific">Rotaria socialis</name>
    <dbReference type="NCBI Taxonomy" id="392032"/>
    <lineage>
        <taxon>Eukaryota</taxon>
        <taxon>Metazoa</taxon>
        <taxon>Spiralia</taxon>
        <taxon>Gnathifera</taxon>
        <taxon>Rotifera</taxon>
        <taxon>Eurotatoria</taxon>
        <taxon>Bdelloidea</taxon>
        <taxon>Philodinida</taxon>
        <taxon>Philodinidae</taxon>
        <taxon>Rotaria</taxon>
    </lineage>
</organism>
<protein>
    <recommendedName>
        <fullName evidence="6">Tetratricopeptide repeat protein</fullName>
    </recommendedName>
</protein>
<name>A0A817W6C4_9BILA</name>
<evidence type="ECO:0000313" key="3">
    <source>
        <dbReference type="EMBL" id="CAF3350966.1"/>
    </source>
</evidence>